<accession>A0A7S2P3P5</accession>
<dbReference type="EMBL" id="HBGY01014288">
    <property type="protein sequence ID" value="CAD9576989.1"/>
    <property type="molecule type" value="Transcribed_RNA"/>
</dbReference>
<proteinExistence type="predicted"/>
<sequence>MSWYPHEAIATNDDKPTLFWLLDLARLRGRALDLEEMYSRLLQFPDEARVLVPHESDGIPRYFLHHLFIQQFNDDGIFVSDFDDEFDEEIDDEENIGSNLCAAAVNLVLKLIDICPEALDYVTPDLAMPDMDWVPLFAFCSEYYAPEIILRILDENPSSAFRVDPSTMSSPLHSILTSDLRPYLCFQYITLDVVTEFLEINPKVALELDWNGESIWDNVVVTLGLRSLDYDAHKEKIEHLVKLFRVILYARFIGRGGDLNDYMELHELLLELPRDLRSSLLMDTSRKIRPRPLSPEMFFLHMLKGLVILLDQFMWKFKWQISKRNSRGYFPLPLLLCCQHKKLILLSIKPMVGECMEAAAFSVNDWGLSCLHFALDNHLMWHEGVKEICDASGKIVNIRTLETGLYPFMQAAVGFLADLDTVFSLLHASPRAARGLAKKPTVDVSLEIRNNLMTPHQTLSESECESECESLLRIWEESMR</sequence>
<protein>
    <submittedName>
        <fullName evidence="1">Uncharacterized protein</fullName>
    </submittedName>
</protein>
<name>A0A7S2P3P5_9STRA</name>
<gene>
    <name evidence="1" type="ORF">LDAN0321_LOCUS9246</name>
</gene>
<dbReference type="AlphaFoldDB" id="A0A7S2P3P5"/>
<reference evidence="1" key="1">
    <citation type="submission" date="2021-01" db="EMBL/GenBank/DDBJ databases">
        <authorList>
            <person name="Corre E."/>
            <person name="Pelletier E."/>
            <person name="Niang G."/>
            <person name="Scheremetjew M."/>
            <person name="Finn R."/>
            <person name="Kale V."/>
            <person name="Holt S."/>
            <person name="Cochrane G."/>
            <person name="Meng A."/>
            <person name="Brown T."/>
            <person name="Cohen L."/>
        </authorList>
    </citation>
    <scope>NUCLEOTIDE SEQUENCE</scope>
    <source>
        <strain evidence="1">B650</strain>
    </source>
</reference>
<organism evidence="1">
    <name type="scientific">Leptocylindrus danicus</name>
    <dbReference type="NCBI Taxonomy" id="163516"/>
    <lineage>
        <taxon>Eukaryota</taxon>
        <taxon>Sar</taxon>
        <taxon>Stramenopiles</taxon>
        <taxon>Ochrophyta</taxon>
        <taxon>Bacillariophyta</taxon>
        <taxon>Coscinodiscophyceae</taxon>
        <taxon>Chaetocerotophycidae</taxon>
        <taxon>Leptocylindrales</taxon>
        <taxon>Leptocylindraceae</taxon>
        <taxon>Leptocylindrus</taxon>
    </lineage>
</organism>
<evidence type="ECO:0000313" key="1">
    <source>
        <dbReference type="EMBL" id="CAD9576989.1"/>
    </source>
</evidence>